<dbReference type="InterPro" id="IPR036390">
    <property type="entry name" value="WH_DNA-bd_sf"/>
</dbReference>
<organism evidence="1 2">
    <name type="scientific">Nocardioides silvaticus</name>
    <dbReference type="NCBI Taxonomy" id="2201891"/>
    <lineage>
        <taxon>Bacteria</taxon>
        <taxon>Bacillati</taxon>
        <taxon>Actinomycetota</taxon>
        <taxon>Actinomycetes</taxon>
        <taxon>Propionibacteriales</taxon>
        <taxon>Nocardioidaceae</taxon>
        <taxon>Nocardioides</taxon>
    </lineage>
</organism>
<keyword evidence="2" id="KW-1185">Reference proteome</keyword>
<dbReference type="EMBL" id="QGDD01000010">
    <property type="protein sequence ID" value="PWN01226.1"/>
    <property type="molecule type" value="Genomic_DNA"/>
</dbReference>
<protein>
    <submittedName>
        <fullName evidence="1">Transcriptional regulator</fullName>
    </submittedName>
</protein>
<name>A0A316TNB2_9ACTN</name>
<comment type="caution">
    <text evidence="1">The sequence shown here is derived from an EMBL/GenBank/DDBJ whole genome shotgun (WGS) entry which is preliminary data.</text>
</comment>
<evidence type="ECO:0000313" key="1">
    <source>
        <dbReference type="EMBL" id="PWN01226.1"/>
    </source>
</evidence>
<reference evidence="1 2" key="1">
    <citation type="submission" date="2018-05" db="EMBL/GenBank/DDBJ databases">
        <title>Nocardioides silvaticus genome.</title>
        <authorList>
            <person name="Li C."/>
            <person name="Wang G."/>
        </authorList>
    </citation>
    <scope>NUCLEOTIDE SEQUENCE [LARGE SCALE GENOMIC DNA]</scope>
    <source>
        <strain evidence="1 2">CCTCC AB 2018079</strain>
    </source>
</reference>
<dbReference type="InterPro" id="IPR011991">
    <property type="entry name" value="ArsR-like_HTH"/>
</dbReference>
<dbReference type="InterPro" id="IPR036388">
    <property type="entry name" value="WH-like_DNA-bd_sf"/>
</dbReference>
<gene>
    <name evidence="1" type="ORF">DJ010_18845</name>
</gene>
<dbReference type="CDD" id="cd00090">
    <property type="entry name" value="HTH_ARSR"/>
    <property type="match status" value="1"/>
</dbReference>
<evidence type="ECO:0000313" key="2">
    <source>
        <dbReference type="Proteomes" id="UP000245507"/>
    </source>
</evidence>
<dbReference type="Pfam" id="PF12840">
    <property type="entry name" value="HTH_20"/>
    <property type="match status" value="1"/>
</dbReference>
<dbReference type="SUPFAM" id="SSF46785">
    <property type="entry name" value="Winged helix' DNA-binding domain"/>
    <property type="match status" value="1"/>
</dbReference>
<dbReference type="AlphaFoldDB" id="A0A316TNB2"/>
<sequence>MDLSAQASGIGALADDTRRALYEYVAAESAPVGREQAATALGLALHNVSFHLDRLVAEGLLEVEYRRLTGRTGPGAGRPSKLYRRAAREFAVSLPPRRYDLVGDILAAAVTQAGEGVPLDEALAGSARSEGLSLAQEAAGAVRPGTLSVLAEVLRSQGFEPQIGDEVVELANCPFDALAQKHTDLVCGLNQAFVQGVADGLESEVTACLEPEPGRCCVKARPTAALT</sequence>
<proteinExistence type="predicted"/>
<dbReference type="Proteomes" id="UP000245507">
    <property type="component" value="Unassembled WGS sequence"/>
</dbReference>
<dbReference type="Gene3D" id="1.10.10.10">
    <property type="entry name" value="Winged helix-like DNA-binding domain superfamily/Winged helix DNA-binding domain"/>
    <property type="match status" value="1"/>
</dbReference>
<accession>A0A316TNB2</accession>
<dbReference type="RefSeq" id="WP_109696673.1">
    <property type="nucleotide sequence ID" value="NZ_QGDD01000010.1"/>
</dbReference>
<dbReference type="OrthoDB" id="3399802at2"/>